<keyword evidence="3" id="KW-1185">Reference proteome</keyword>
<dbReference type="Proteomes" id="UP001152799">
    <property type="component" value="Chromosome 9"/>
</dbReference>
<sequence length="107" mass="12143">MKSDVEVTDIVAGEKTNNSADDQSVTSVPSSSHSTESENTNVDEPSEDGQENVDTQINNLGHRRKKKRNVCRCRCRCRCCKMCRLWKVAKTTLFPMKKVLSEMSCYH</sequence>
<evidence type="ECO:0000256" key="1">
    <source>
        <dbReference type="SAM" id="MobiDB-lite"/>
    </source>
</evidence>
<name>A0A9N9QSC5_9CUCU</name>
<accession>A0A9N9QSC5</accession>
<dbReference type="AlphaFoldDB" id="A0A9N9QSC5"/>
<proteinExistence type="predicted"/>
<evidence type="ECO:0000313" key="2">
    <source>
        <dbReference type="EMBL" id="CAG9773443.1"/>
    </source>
</evidence>
<organism evidence="2 3">
    <name type="scientific">Ceutorhynchus assimilis</name>
    <name type="common">cabbage seed weevil</name>
    <dbReference type="NCBI Taxonomy" id="467358"/>
    <lineage>
        <taxon>Eukaryota</taxon>
        <taxon>Metazoa</taxon>
        <taxon>Ecdysozoa</taxon>
        <taxon>Arthropoda</taxon>
        <taxon>Hexapoda</taxon>
        <taxon>Insecta</taxon>
        <taxon>Pterygota</taxon>
        <taxon>Neoptera</taxon>
        <taxon>Endopterygota</taxon>
        <taxon>Coleoptera</taxon>
        <taxon>Polyphaga</taxon>
        <taxon>Cucujiformia</taxon>
        <taxon>Curculionidae</taxon>
        <taxon>Ceutorhynchinae</taxon>
        <taxon>Ceutorhynchus</taxon>
    </lineage>
</organism>
<feature type="region of interest" description="Disordered" evidence="1">
    <location>
        <begin position="1"/>
        <end position="67"/>
    </location>
</feature>
<gene>
    <name evidence="2" type="ORF">CEUTPL_LOCUS13834</name>
</gene>
<protein>
    <submittedName>
        <fullName evidence="2">Uncharacterized protein</fullName>
    </submittedName>
</protein>
<dbReference type="EMBL" id="OU892285">
    <property type="protein sequence ID" value="CAG9773443.1"/>
    <property type="molecule type" value="Genomic_DNA"/>
</dbReference>
<evidence type="ECO:0000313" key="3">
    <source>
        <dbReference type="Proteomes" id="UP001152799"/>
    </source>
</evidence>
<reference evidence="2" key="1">
    <citation type="submission" date="2022-01" db="EMBL/GenBank/DDBJ databases">
        <authorList>
            <person name="King R."/>
        </authorList>
    </citation>
    <scope>NUCLEOTIDE SEQUENCE</scope>
</reference>
<feature type="compositionally biased region" description="Low complexity" evidence="1">
    <location>
        <begin position="24"/>
        <end position="42"/>
    </location>
</feature>